<dbReference type="EMBL" id="LAYC01000002">
    <property type="protein sequence ID" value="KYK58828.1"/>
    <property type="molecule type" value="Genomic_DNA"/>
</dbReference>
<dbReference type="InParanoid" id="A0A151GP30"/>
<dbReference type="STRING" id="98403.A0A151GP30"/>
<reference evidence="3 4" key="1">
    <citation type="journal article" date="2016" name="Sci. Rep.">
        <title>Insights into Adaptations to a Near-Obligate Nematode Endoparasitic Lifestyle from the Finished Genome of Drechmeria coniospora.</title>
        <authorList>
            <person name="Zhang L."/>
            <person name="Zhou Z."/>
            <person name="Guo Q."/>
            <person name="Fokkens L."/>
            <person name="Miskei M."/>
            <person name="Pocsi I."/>
            <person name="Zhang W."/>
            <person name="Chen M."/>
            <person name="Wang L."/>
            <person name="Sun Y."/>
            <person name="Donzelli B.G."/>
            <person name="Gibson D.M."/>
            <person name="Nelson D.R."/>
            <person name="Luo J.G."/>
            <person name="Rep M."/>
            <person name="Liu H."/>
            <person name="Yang S."/>
            <person name="Wang J."/>
            <person name="Krasnoff S.B."/>
            <person name="Xu Y."/>
            <person name="Molnar I."/>
            <person name="Lin M."/>
        </authorList>
    </citation>
    <scope>NUCLEOTIDE SEQUENCE [LARGE SCALE GENOMIC DNA]</scope>
    <source>
        <strain evidence="3 4">ARSEF 6962</strain>
    </source>
</reference>
<keyword evidence="4" id="KW-1185">Reference proteome</keyword>
<comment type="caution">
    <text evidence="3">The sequence shown here is derived from an EMBL/GenBank/DDBJ whole genome shotgun (WGS) entry which is preliminary data.</text>
</comment>
<evidence type="ECO:0000256" key="1">
    <source>
        <dbReference type="SAM" id="MobiDB-lite"/>
    </source>
</evidence>
<dbReference type="Proteomes" id="UP000076580">
    <property type="component" value="Chromosome 02"/>
</dbReference>
<proteinExistence type="predicted"/>
<keyword evidence="2" id="KW-0812">Transmembrane</keyword>
<dbReference type="PANTHER" id="PTHR36587">
    <property type="entry name" value="EXPRESSION SITE-ASSOCIATED GENE 3 (ESAG3)-LIKE PROTEIN"/>
    <property type="match status" value="1"/>
</dbReference>
<dbReference type="PANTHER" id="PTHR36587:SF2">
    <property type="entry name" value="EXPRESSION SITE-ASSOCIATED GENE 3 (ESAG3)-LIKE PROTEIN"/>
    <property type="match status" value="1"/>
</dbReference>
<organism evidence="3 4">
    <name type="scientific">Drechmeria coniospora</name>
    <name type="common">Nematophagous fungus</name>
    <name type="synonym">Meria coniospora</name>
    <dbReference type="NCBI Taxonomy" id="98403"/>
    <lineage>
        <taxon>Eukaryota</taxon>
        <taxon>Fungi</taxon>
        <taxon>Dikarya</taxon>
        <taxon>Ascomycota</taxon>
        <taxon>Pezizomycotina</taxon>
        <taxon>Sordariomycetes</taxon>
        <taxon>Hypocreomycetidae</taxon>
        <taxon>Hypocreales</taxon>
        <taxon>Ophiocordycipitaceae</taxon>
        <taxon>Drechmeria</taxon>
    </lineage>
</organism>
<keyword evidence="2" id="KW-1133">Transmembrane helix</keyword>
<dbReference type="RefSeq" id="XP_040658180.1">
    <property type="nucleotide sequence ID" value="XM_040803147.1"/>
</dbReference>
<sequence length="533" mass="60623">MARQSWLTSAVSRGLLHRYRPLNEPGSSRKPFSTFRIAVIVLSLFLVALAGHSFTRGKGQGPRPLSATEGQDQEDAGPSDRRLVVIIPVDKPSPKLCKVIASAVALGYPSPILVNWGIDFRDVTKWDGGSHLTKISGGMRYLDAVMRDDAHADEKLGDDDLVLMIDAHDVWFQLPPEVMLQRYHEINAEANAKLRKRWRGRGPMPRSMKQTIVASSQKKCWPLPSDGYDLRCDKLPESPLKADLYGPKTDMDPEFRQNRARYLNSGSFLGPAGDMRHLFRRVLGKLNDVVGDRSHKWSDQGMFAEVFADQEIWRQWQRDHDTGVGDEAMDLVQHHLEFHLGLDYRQQLVVPTVFSEIDGEFLHLSNQTAIDEHSARLNISPVRLTHLPEDVATARNPLADVVKAPAWKDMPLYADLFTEVVPVAMHHNAHVNDSKARITTWWDRPWYFPYLRQLLEFHLRLAELAPLASIHRQGANITYWAPMSNKDRKKPKILKDSAAEPLEEIELDAACRSADENEHWWDEVFRDGKGPLQ</sequence>
<dbReference type="AlphaFoldDB" id="A0A151GP30"/>
<name>A0A151GP30_DRECN</name>
<accession>A0A151GP30</accession>
<evidence type="ECO:0000313" key="3">
    <source>
        <dbReference type="EMBL" id="KYK58828.1"/>
    </source>
</evidence>
<gene>
    <name evidence="3" type="ORF">DCS_05846</name>
</gene>
<dbReference type="GeneID" id="63718489"/>
<keyword evidence="2" id="KW-0472">Membrane</keyword>
<protein>
    <submittedName>
        <fullName evidence="3">Uncharacterized protein</fullName>
    </submittedName>
</protein>
<evidence type="ECO:0000256" key="2">
    <source>
        <dbReference type="SAM" id="Phobius"/>
    </source>
</evidence>
<evidence type="ECO:0000313" key="4">
    <source>
        <dbReference type="Proteomes" id="UP000076580"/>
    </source>
</evidence>
<feature type="transmembrane region" description="Helical" evidence="2">
    <location>
        <begin position="35"/>
        <end position="54"/>
    </location>
</feature>
<feature type="region of interest" description="Disordered" evidence="1">
    <location>
        <begin position="56"/>
        <end position="78"/>
    </location>
</feature>
<dbReference type="CDD" id="cd22997">
    <property type="entry name" value="GT_LH"/>
    <property type="match status" value="1"/>
</dbReference>